<dbReference type="Proteomes" id="UP000000323">
    <property type="component" value="Chromosome 1"/>
</dbReference>
<reference evidence="2" key="1">
    <citation type="journal article" date="2010" name="Stand. Genomic Sci.">
        <title>Complete genome sequence of 'Thermobaculum terrenum' type strain (YNP1).</title>
        <authorList>
            <person name="Kiss H."/>
            <person name="Cleland D."/>
            <person name="Lapidus A."/>
            <person name="Lucas S."/>
            <person name="Glavina Del Rio T."/>
            <person name="Nolan M."/>
            <person name="Tice H."/>
            <person name="Han C."/>
            <person name="Goodwin L."/>
            <person name="Pitluck S."/>
            <person name="Liolios K."/>
            <person name="Ivanova N."/>
            <person name="Mavromatis K."/>
            <person name="Ovchinnikova G."/>
            <person name="Pati A."/>
            <person name="Chen A."/>
            <person name="Palaniappan K."/>
            <person name="Land M."/>
            <person name="Hauser L."/>
            <person name="Chang Y."/>
            <person name="Jeffries C."/>
            <person name="Lu M."/>
            <person name="Brettin T."/>
            <person name="Detter J."/>
            <person name="Goker M."/>
            <person name="Tindall B."/>
            <person name="Beck B."/>
            <person name="McDermott T."/>
            <person name="Woyke T."/>
            <person name="Bristow J."/>
            <person name="Eisen J."/>
            <person name="Markowitz V."/>
            <person name="Hugenholtz P."/>
            <person name="Kyrpides N."/>
            <person name="Klenk H."/>
            <person name="Cheng J."/>
        </authorList>
    </citation>
    <scope>NUCLEOTIDE SEQUENCE [LARGE SCALE GENOMIC DNA]</scope>
    <source>
        <strain evidence="2">ATCC BAA-798 / YNP1</strain>
    </source>
</reference>
<dbReference type="EMBL" id="CP001825">
    <property type="protein sequence ID" value="ACZ41970.1"/>
    <property type="molecule type" value="Genomic_DNA"/>
</dbReference>
<dbReference type="AlphaFoldDB" id="D1CB05"/>
<evidence type="ECO:0000313" key="2">
    <source>
        <dbReference type="Proteomes" id="UP000000323"/>
    </source>
</evidence>
<accession>D1CB05</accession>
<dbReference type="HOGENOM" id="CLU_2811078_0_0_0"/>
<sequence length="67" mass="7856">MPKKRRLPLARMLLSYRLFRSQSRRVGGFDIFTLLIALLVVYRTYKAEKQAREREENTKTIAEVIGG</sequence>
<organism evidence="1 2">
    <name type="scientific">Thermobaculum terrenum (strain ATCC BAA-798 / CCMEE 7001 / YNP1)</name>
    <dbReference type="NCBI Taxonomy" id="525904"/>
    <lineage>
        <taxon>Bacteria</taxon>
        <taxon>Bacillati</taxon>
        <taxon>Chloroflexota</taxon>
        <taxon>Chloroflexia</taxon>
        <taxon>Candidatus Thermobaculales</taxon>
        <taxon>Candidatus Thermobaculaceae</taxon>
        <taxon>Thermobaculum</taxon>
    </lineage>
</organism>
<proteinExistence type="predicted"/>
<dbReference type="RefSeq" id="WP_012875005.1">
    <property type="nucleotide sequence ID" value="NC_013525.1"/>
</dbReference>
<dbReference type="KEGG" id="ttr:Tter_1054"/>
<gene>
    <name evidence="1" type="ordered locus">Tter_1054</name>
</gene>
<name>D1CB05_THET1</name>
<protein>
    <submittedName>
        <fullName evidence="1">Uncharacterized protein</fullName>
    </submittedName>
</protein>
<evidence type="ECO:0000313" key="1">
    <source>
        <dbReference type="EMBL" id="ACZ41970.1"/>
    </source>
</evidence>
<keyword evidence="2" id="KW-1185">Reference proteome</keyword>
<dbReference type="STRING" id="525904.Tter_1054"/>